<accession>A0A6L2JU85</accession>
<reference evidence="1" key="1">
    <citation type="journal article" date="2019" name="Sci. Rep.">
        <title>Draft genome of Tanacetum cinerariifolium, the natural source of mosquito coil.</title>
        <authorList>
            <person name="Yamashiro T."/>
            <person name="Shiraishi A."/>
            <person name="Satake H."/>
            <person name="Nakayama K."/>
        </authorList>
    </citation>
    <scope>NUCLEOTIDE SEQUENCE</scope>
</reference>
<dbReference type="EMBL" id="BKCJ010001324">
    <property type="protein sequence ID" value="GEU40603.1"/>
    <property type="molecule type" value="Genomic_DNA"/>
</dbReference>
<protein>
    <submittedName>
        <fullName evidence="1">MAK10-like protein</fullName>
    </submittedName>
</protein>
<evidence type="ECO:0000313" key="1">
    <source>
        <dbReference type="EMBL" id="GEU40603.1"/>
    </source>
</evidence>
<sequence length="301" mass="34610">MENKNPIRTLGDYSRPGHEGFQNTIELSKGNNVMPLRPDIIRLLRDKNSKESWALSEDLALYDNESWNDPRDYAKPVKAISLPKDVPNISDRRLIELKNQVQCLIEAHIAFKSSVQVTKIASSYARLSKFKADFKQKQGEITSKIDTVLKALNDRMMRTLPSDMAKNPKLNVNSTSPVLYARSYLTKDPQFSSHIHDPKMSQVVLGKPFVKISNVSYDLYLRVVKFTDVTNEISYKMPHKIEQYNSLSDLEKEHTKSVYLRNEEDKRRVEYVMNKILGFYKECLELGPKYLTGLEDEGGVT</sequence>
<gene>
    <name evidence="1" type="ORF">Tci_012581</name>
</gene>
<dbReference type="AlphaFoldDB" id="A0A6L2JU85"/>
<proteinExistence type="predicted"/>
<name>A0A6L2JU85_TANCI</name>
<comment type="caution">
    <text evidence="1">The sequence shown here is derived from an EMBL/GenBank/DDBJ whole genome shotgun (WGS) entry which is preliminary data.</text>
</comment>
<organism evidence="1">
    <name type="scientific">Tanacetum cinerariifolium</name>
    <name type="common">Dalmatian daisy</name>
    <name type="synonym">Chrysanthemum cinerariifolium</name>
    <dbReference type="NCBI Taxonomy" id="118510"/>
    <lineage>
        <taxon>Eukaryota</taxon>
        <taxon>Viridiplantae</taxon>
        <taxon>Streptophyta</taxon>
        <taxon>Embryophyta</taxon>
        <taxon>Tracheophyta</taxon>
        <taxon>Spermatophyta</taxon>
        <taxon>Magnoliopsida</taxon>
        <taxon>eudicotyledons</taxon>
        <taxon>Gunneridae</taxon>
        <taxon>Pentapetalae</taxon>
        <taxon>asterids</taxon>
        <taxon>campanulids</taxon>
        <taxon>Asterales</taxon>
        <taxon>Asteraceae</taxon>
        <taxon>Asteroideae</taxon>
        <taxon>Anthemideae</taxon>
        <taxon>Anthemidinae</taxon>
        <taxon>Tanacetum</taxon>
    </lineage>
</organism>